<evidence type="ECO:0000313" key="2">
    <source>
        <dbReference type="Proteomes" id="UP000297737"/>
    </source>
</evidence>
<accession>A0A4Y9EMX6</accession>
<organism evidence="1 2">
    <name type="scientific">Glacieibacterium arshaanense</name>
    <dbReference type="NCBI Taxonomy" id="2511025"/>
    <lineage>
        <taxon>Bacteria</taxon>
        <taxon>Pseudomonadati</taxon>
        <taxon>Pseudomonadota</taxon>
        <taxon>Alphaproteobacteria</taxon>
        <taxon>Sphingomonadales</taxon>
        <taxon>Sphingosinicellaceae</taxon>
        <taxon>Glacieibacterium</taxon>
    </lineage>
</organism>
<dbReference type="Pfam" id="PF09424">
    <property type="entry name" value="YqeY"/>
    <property type="match status" value="1"/>
</dbReference>
<comment type="caution">
    <text evidence="1">The sequence shown here is derived from an EMBL/GenBank/DDBJ whole genome shotgun (WGS) entry which is preliminary data.</text>
</comment>
<dbReference type="EMBL" id="SIHO01000002">
    <property type="protein sequence ID" value="TFU03387.1"/>
    <property type="molecule type" value="Genomic_DNA"/>
</dbReference>
<dbReference type="InterPro" id="IPR019004">
    <property type="entry name" value="YqeY/Aim41"/>
</dbReference>
<proteinExistence type="predicted"/>
<dbReference type="OrthoDB" id="8421855at2"/>
<protein>
    <submittedName>
        <fullName evidence="1">Uncharacterized protein</fullName>
    </submittedName>
</protein>
<gene>
    <name evidence="1" type="ORF">EUV02_09420</name>
</gene>
<sequence length="133" mass="14409">MDEKANPAIFEEDAAEALKRRVRADLGVAIKQRHAAAISALRSLMAALDNAQAVPTDAQHVRYVPRDFADRSAEVARLKLTPADVARLVAHEVESRHAAAAQMAEHGRSDHAEKLLAEAAVLKVYVEADVPTL</sequence>
<keyword evidence="2" id="KW-1185">Reference proteome</keyword>
<dbReference type="AlphaFoldDB" id="A0A4Y9EMX6"/>
<dbReference type="RefSeq" id="WP_135245979.1">
    <property type="nucleotide sequence ID" value="NZ_SIHO01000002.1"/>
</dbReference>
<dbReference type="GO" id="GO:0016884">
    <property type="term" value="F:carbon-nitrogen ligase activity, with glutamine as amido-N-donor"/>
    <property type="evidence" value="ECO:0007669"/>
    <property type="project" value="InterPro"/>
</dbReference>
<dbReference type="SUPFAM" id="SSF89095">
    <property type="entry name" value="GatB/YqeY motif"/>
    <property type="match status" value="1"/>
</dbReference>
<reference evidence="1 2" key="1">
    <citation type="submission" date="2019-02" db="EMBL/GenBank/DDBJ databases">
        <title>Polymorphobacter sp. isolated from the lake at the Tibet of China.</title>
        <authorList>
            <person name="Li A."/>
        </authorList>
    </citation>
    <scope>NUCLEOTIDE SEQUENCE [LARGE SCALE GENOMIC DNA]</scope>
    <source>
        <strain evidence="1 2">DJ1R-1</strain>
    </source>
</reference>
<dbReference type="Gene3D" id="1.10.1510.10">
    <property type="entry name" value="Uncharacterised protein YqeY/AIM41 PF09424, N-terminal domain"/>
    <property type="match status" value="1"/>
</dbReference>
<dbReference type="InterPro" id="IPR042184">
    <property type="entry name" value="YqeY/Aim41_N"/>
</dbReference>
<name>A0A4Y9EMX6_9SPHN</name>
<dbReference type="PANTHER" id="PTHR28055:SF1">
    <property type="entry name" value="ALTERED INHERITANCE OF MITOCHONDRIA PROTEIN 41, MITOCHONDRIAL"/>
    <property type="match status" value="1"/>
</dbReference>
<dbReference type="InterPro" id="IPR003789">
    <property type="entry name" value="Asn/Gln_tRNA_amidoTrase-B-like"/>
</dbReference>
<evidence type="ECO:0000313" key="1">
    <source>
        <dbReference type="EMBL" id="TFU03387.1"/>
    </source>
</evidence>
<dbReference type="Proteomes" id="UP000297737">
    <property type="component" value="Unassembled WGS sequence"/>
</dbReference>
<dbReference type="PANTHER" id="PTHR28055">
    <property type="entry name" value="ALTERED INHERITANCE OF MITOCHONDRIA PROTEIN 41, MITOCHONDRIAL"/>
    <property type="match status" value="1"/>
</dbReference>